<keyword evidence="4 7" id="KW-0732">Signal</keyword>
<evidence type="ECO:0000256" key="3">
    <source>
        <dbReference type="ARBA" id="ARBA00022723"/>
    </source>
</evidence>
<evidence type="ECO:0000256" key="1">
    <source>
        <dbReference type="ARBA" id="ARBA00010342"/>
    </source>
</evidence>
<dbReference type="InterPro" id="IPR051263">
    <property type="entry name" value="C-type_cytochrome_biogenesis"/>
</dbReference>
<feature type="compositionally biased region" description="Basic and acidic residues" evidence="8">
    <location>
        <begin position="132"/>
        <end position="158"/>
    </location>
</feature>
<keyword evidence="3 7" id="KW-0479">Metal-binding</keyword>
<keyword evidence="7" id="KW-0812">Transmembrane</keyword>
<evidence type="ECO:0000313" key="10">
    <source>
        <dbReference type="EMBL" id="RDE22445.1"/>
    </source>
</evidence>
<dbReference type="GO" id="GO:0005886">
    <property type="term" value="C:plasma membrane"/>
    <property type="evidence" value="ECO:0007669"/>
    <property type="project" value="TreeGrafter"/>
</dbReference>
<dbReference type="Proteomes" id="UP000253769">
    <property type="component" value="Unassembled WGS sequence"/>
</dbReference>
<evidence type="ECO:0000256" key="2">
    <source>
        <dbReference type="ARBA" id="ARBA00022617"/>
    </source>
</evidence>
<evidence type="ECO:0000313" key="11">
    <source>
        <dbReference type="Proteomes" id="UP000253769"/>
    </source>
</evidence>
<dbReference type="GO" id="GO:0046872">
    <property type="term" value="F:metal ion binding"/>
    <property type="evidence" value="ECO:0007669"/>
    <property type="project" value="UniProtKB-KW"/>
</dbReference>
<keyword evidence="11" id="KW-1185">Reference proteome</keyword>
<keyword evidence="5" id="KW-0201">Cytochrome c-type biogenesis</keyword>
<dbReference type="CDD" id="cd16378">
    <property type="entry name" value="CcmH_N"/>
    <property type="match status" value="1"/>
</dbReference>
<gene>
    <name evidence="10" type="ORF">DV711_07515</name>
</gene>
<evidence type="ECO:0000256" key="7">
    <source>
        <dbReference type="RuleBase" id="RU364112"/>
    </source>
</evidence>
<proteinExistence type="inferred from homology"/>
<feature type="domain" description="CcmH/CycL/Ccl2/NrfF N-terminal" evidence="9">
    <location>
        <begin position="10"/>
        <end position="153"/>
    </location>
</feature>
<dbReference type="PANTHER" id="PTHR47870:SF1">
    <property type="entry name" value="CYTOCHROME C-TYPE BIOGENESIS PROTEIN CCMH"/>
    <property type="match status" value="1"/>
</dbReference>
<protein>
    <recommendedName>
        <fullName evidence="7">Cytochrome c-type biogenesis protein</fullName>
    </recommendedName>
</protein>
<dbReference type="EMBL" id="QQOH01000002">
    <property type="protein sequence ID" value="RDE22445.1"/>
    <property type="molecule type" value="Genomic_DNA"/>
</dbReference>
<evidence type="ECO:0000256" key="5">
    <source>
        <dbReference type="ARBA" id="ARBA00022748"/>
    </source>
</evidence>
<evidence type="ECO:0000256" key="8">
    <source>
        <dbReference type="SAM" id="MobiDB-lite"/>
    </source>
</evidence>
<evidence type="ECO:0000259" key="9">
    <source>
        <dbReference type="Pfam" id="PF03918"/>
    </source>
</evidence>
<feature type="transmembrane region" description="Helical" evidence="7">
    <location>
        <begin position="106"/>
        <end position="126"/>
    </location>
</feature>
<sequence>MLTQLRGLLLALLLMPFSAWAVIDTYEFANDQQQDQYKVLIEELRCPKCQNQNLADSNAPIASDMRREIHRMVTEGQTNQDVVDFMVARYGDFVNYRPRRDSSTLVLWYGPIGMLVLGAVVVLMLAKRKRSGKSEDRTDTSSKVDRDKLQRLLDKEDD</sequence>
<name>A0A369WSJ2_9GAMM</name>
<dbReference type="AlphaFoldDB" id="A0A369WSJ2"/>
<evidence type="ECO:0000256" key="6">
    <source>
        <dbReference type="ARBA" id="ARBA00023004"/>
    </source>
</evidence>
<dbReference type="Pfam" id="PF03918">
    <property type="entry name" value="CcmH"/>
    <property type="match status" value="1"/>
</dbReference>
<reference evidence="10 11" key="1">
    <citation type="submission" date="2018-07" db="EMBL/GenBank/DDBJ databases">
        <title>Motiliproteus coralliicola sp. nov., a bacterium isolated from Coral.</title>
        <authorList>
            <person name="Wang G."/>
        </authorList>
    </citation>
    <scope>NUCLEOTIDE SEQUENCE [LARGE SCALE GENOMIC DNA]</scope>
    <source>
        <strain evidence="10 11">C34</strain>
    </source>
</reference>
<keyword evidence="6 7" id="KW-0408">Iron</keyword>
<dbReference type="FunFam" id="1.10.8.640:FF:000001">
    <property type="entry name" value="Cytochrome c-type biogenesis protein"/>
    <property type="match status" value="1"/>
</dbReference>
<dbReference type="OrthoDB" id="9804975at2"/>
<feature type="region of interest" description="Disordered" evidence="8">
    <location>
        <begin position="130"/>
        <end position="158"/>
    </location>
</feature>
<dbReference type="InterPro" id="IPR038297">
    <property type="entry name" value="CcmH/CycL/NrfF/Ccl2_sf"/>
</dbReference>
<feature type="signal peptide" evidence="7">
    <location>
        <begin position="1"/>
        <end position="21"/>
    </location>
</feature>
<dbReference type="InterPro" id="IPR005616">
    <property type="entry name" value="CcmH/CycL/Ccl2/NrfF_N"/>
</dbReference>
<organism evidence="10 11">
    <name type="scientific">Motiliproteus coralliicola</name>
    <dbReference type="NCBI Taxonomy" id="2283196"/>
    <lineage>
        <taxon>Bacteria</taxon>
        <taxon>Pseudomonadati</taxon>
        <taxon>Pseudomonadota</taxon>
        <taxon>Gammaproteobacteria</taxon>
        <taxon>Oceanospirillales</taxon>
        <taxon>Oceanospirillaceae</taxon>
        <taxon>Motiliproteus</taxon>
    </lineage>
</organism>
<evidence type="ECO:0000256" key="4">
    <source>
        <dbReference type="ARBA" id="ARBA00022729"/>
    </source>
</evidence>
<comment type="function">
    <text evidence="7">Possible subunit of a heme lyase.</text>
</comment>
<dbReference type="PANTHER" id="PTHR47870">
    <property type="entry name" value="CYTOCHROME C-TYPE BIOGENESIS PROTEIN CCMH"/>
    <property type="match status" value="1"/>
</dbReference>
<dbReference type="Gene3D" id="1.10.8.640">
    <property type="entry name" value="Cytochrome C biogenesis protein"/>
    <property type="match status" value="1"/>
</dbReference>
<keyword evidence="2 7" id="KW-0349">Heme</keyword>
<dbReference type="GO" id="GO:0017004">
    <property type="term" value="P:cytochrome complex assembly"/>
    <property type="evidence" value="ECO:0007669"/>
    <property type="project" value="UniProtKB-KW"/>
</dbReference>
<accession>A0A369WSJ2</accession>
<keyword evidence="7" id="KW-0472">Membrane</keyword>
<comment type="similarity">
    <text evidence="1 7">Belongs to the CcmH/CycL/Ccl2/NrfF family.</text>
</comment>
<keyword evidence="7" id="KW-1133">Transmembrane helix</keyword>
<comment type="caution">
    <text evidence="10">The sequence shown here is derived from an EMBL/GenBank/DDBJ whole genome shotgun (WGS) entry which is preliminary data.</text>
</comment>
<feature type="chain" id="PRO_5016481283" description="Cytochrome c-type biogenesis protein" evidence="7">
    <location>
        <begin position="22"/>
        <end position="158"/>
    </location>
</feature>